<keyword evidence="2" id="KW-1185">Reference proteome</keyword>
<sequence>MTMRGSLNHLVWICSLHTTQELLGGFQSWLLPVAGGGVHGASLAKCGSWRKAP</sequence>
<dbReference type="AlphaFoldDB" id="A0A3N4JMM9"/>
<dbReference type="EMBL" id="ML120387">
    <property type="protein sequence ID" value="RPA99499.1"/>
    <property type="molecule type" value="Genomic_DNA"/>
</dbReference>
<feature type="non-terminal residue" evidence="1">
    <location>
        <position position="53"/>
    </location>
</feature>
<evidence type="ECO:0000313" key="1">
    <source>
        <dbReference type="EMBL" id="RPA99499.1"/>
    </source>
</evidence>
<evidence type="ECO:0000313" key="2">
    <source>
        <dbReference type="Proteomes" id="UP000276215"/>
    </source>
</evidence>
<organism evidence="1 2">
    <name type="scientific">Choiromyces venosus 120613-1</name>
    <dbReference type="NCBI Taxonomy" id="1336337"/>
    <lineage>
        <taxon>Eukaryota</taxon>
        <taxon>Fungi</taxon>
        <taxon>Dikarya</taxon>
        <taxon>Ascomycota</taxon>
        <taxon>Pezizomycotina</taxon>
        <taxon>Pezizomycetes</taxon>
        <taxon>Pezizales</taxon>
        <taxon>Tuberaceae</taxon>
        <taxon>Choiromyces</taxon>
    </lineage>
</organism>
<proteinExistence type="predicted"/>
<dbReference type="Proteomes" id="UP000276215">
    <property type="component" value="Unassembled WGS sequence"/>
</dbReference>
<gene>
    <name evidence="1" type="ORF">L873DRAFT_1738472</name>
</gene>
<protein>
    <submittedName>
        <fullName evidence="1">Uncharacterized protein</fullName>
    </submittedName>
</protein>
<accession>A0A3N4JMM9</accession>
<reference evidence="1 2" key="1">
    <citation type="journal article" date="2018" name="Nat. Ecol. Evol.">
        <title>Pezizomycetes genomes reveal the molecular basis of ectomycorrhizal truffle lifestyle.</title>
        <authorList>
            <person name="Murat C."/>
            <person name="Payen T."/>
            <person name="Noel B."/>
            <person name="Kuo A."/>
            <person name="Morin E."/>
            <person name="Chen J."/>
            <person name="Kohler A."/>
            <person name="Krizsan K."/>
            <person name="Balestrini R."/>
            <person name="Da Silva C."/>
            <person name="Montanini B."/>
            <person name="Hainaut M."/>
            <person name="Levati E."/>
            <person name="Barry K.W."/>
            <person name="Belfiori B."/>
            <person name="Cichocki N."/>
            <person name="Clum A."/>
            <person name="Dockter R.B."/>
            <person name="Fauchery L."/>
            <person name="Guy J."/>
            <person name="Iotti M."/>
            <person name="Le Tacon F."/>
            <person name="Lindquist E.A."/>
            <person name="Lipzen A."/>
            <person name="Malagnac F."/>
            <person name="Mello A."/>
            <person name="Molinier V."/>
            <person name="Miyauchi S."/>
            <person name="Poulain J."/>
            <person name="Riccioni C."/>
            <person name="Rubini A."/>
            <person name="Sitrit Y."/>
            <person name="Splivallo R."/>
            <person name="Traeger S."/>
            <person name="Wang M."/>
            <person name="Zifcakova L."/>
            <person name="Wipf D."/>
            <person name="Zambonelli A."/>
            <person name="Paolocci F."/>
            <person name="Nowrousian M."/>
            <person name="Ottonello S."/>
            <person name="Baldrian P."/>
            <person name="Spatafora J.W."/>
            <person name="Henrissat B."/>
            <person name="Nagy L.G."/>
            <person name="Aury J.M."/>
            <person name="Wincker P."/>
            <person name="Grigoriev I.V."/>
            <person name="Bonfante P."/>
            <person name="Martin F.M."/>
        </authorList>
    </citation>
    <scope>NUCLEOTIDE SEQUENCE [LARGE SCALE GENOMIC DNA]</scope>
    <source>
        <strain evidence="1 2">120613-1</strain>
    </source>
</reference>
<name>A0A3N4JMM9_9PEZI</name>